<dbReference type="Gene3D" id="6.10.10.120">
    <property type="entry name" value="Antitoxin ParD1-like"/>
    <property type="match status" value="1"/>
</dbReference>
<evidence type="ECO:0000313" key="1">
    <source>
        <dbReference type="EMBL" id="PSJ15940.1"/>
    </source>
</evidence>
<name>A0A2P7NR61_9PROT</name>
<sequence>MAIVKTTLSLTDQDRQWMNEIIASGEYVSNSEYVRNLIHRDKEQRTESHAEIELIRAKLLKAEQSGFTNKNRDEILEDIKEKARRNGVYKKTEDAQVDLDRIWRR</sequence>
<gene>
    <name evidence="1" type="ORF">C7H79_16240</name>
</gene>
<evidence type="ECO:0000313" key="2">
    <source>
        <dbReference type="Proteomes" id="UP000241912"/>
    </source>
</evidence>
<dbReference type="OrthoDB" id="515108at2"/>
<dbReference type="RefSeq" id="WP_106708301.1">
    <property type="nucleotide sequence ID" value="NZ_PXXU01000099.1"/>
</dbReference>
<organism evidence="1 2">
    <name type="scientific">Nitrosomonas supralitoralis</name>
    <dbReference type="NCBI Taxonomy" id="2116706"/>
    <lineage>
        <taxon>Bacteria</taxon>
        <taxon>Pseudomonadati</taxon>
        <taxon>Pseudomonadota</taxon>
        <taxon>Betaproteobacteria</taxon>
        <taxon>Nitrosomonadales</taxon>
        <taxon>Nitrosomonadaceae</taxon>
        <taxon>Nitrosomonas</taxon>
    </lineage>
</organism>
<accession>A0A2P7NR61</accession>
<dbReference type="EMBL" id="PXXU01000099">
    <property type="protein sequence ID" value="PSJ15940.1"/>
    <property type="molecule type" value="Genomic_DNA"/>
</dbReference>
<proteinExistence type="predicted"/>
<dbReference type="InterPro" id="IPR010985">
    <property type="entry name" value="Ribbon_hlx_hlx"/>
</dbReference>
<dbReference type="SUPFAM" id="SSF47598">
    <property type="entry name" value="Ribbon-helix-helix"/>
    <property type="match status" value="1"/>
</dbReference>
<dbReference type="Proteomes" id="UP000241912">
    <property type="component" value="Unassembled WGS sequence"/>
</dbReference>
<comment type="caution">
    <text evidence="1">The sequence shown here is derived from an EMBL/GenBank/DDBJ whole genome shotgun (WGS) entry which is preliminary data.</text>
</comment>
<dbReference type="InterPro" id="IPR038296">
    <property type="entry name" value="ParD_sf"/>
</dbReference>
<dbReference type="AlphaFoldDB" id="A0A2P7NR61"/>
<reference evidence="1 2" key="1">
    <citation type="submission" date="2018-03" db="EMBL/GenBank/DDBJ databases">
        <title>Draft genome of Nitrosomonas supralitoralis APG5.</title>
        <authorList>
            <person name="Urakawa H."/>
            <person name="Lopez J.V."/>
        </authorList>
    </citation>
    <scope>NUCLEOTIDE SEQUENCE [LARGE SCALE GENOMIC DNA]</scope>
    <source>
        <strain evidence="1 2">APG5</strain>
    </source>
</reference>
<keyword evidence="2" id="KW-1185">Reference proteome</keyword>
<protein>
    <submittedName>
        <fullName evidence="1">Type II toxin-antitoxin system ParD family antitoxin</fullName>
    </submittedName>
</protein>
<dbReference type="GO" id="GO:0006355">
    <property type="term" value="P:regulation of DNA-templated transcription"/>
    <property type="evidence" value="ECO:0007669"/>
    <property type="project" value="InterPro"/>
</dbReference>